<accession>A0A6J7HSG7</accession>
<sequence>MTHAGYRGHDWPDMSEYAVHFTKANGSNSPYKVMLSILHAGVLRPGPQPFGAARRFADQFLADPDLPTQYSVCFSEIPLGQLDRLVERRESHYGIAFRHDFLARRGGSRVWYLDKGTQIARSFDSMMGEYVNEDGKVRDGEIWQLTPFVDFPGTYGGADYRFEWEREWRKPGELRFKPDDVAYLFLPAALHAKARRFFADAAAGPEPYGPDYPCPYLDPTWDADQVSEALYSGRNTS</sequence>
<dbReference type="EMBL" id="CAFBMW010000004">
    <property type="protein sequence ID" value="CAB4922452.1"/>
    <property type="molecule type" value="Genomic_DNA"/>
</dbReference>
<organism evidence="1">
    <name type="scientific">freshwater metagenome</name>
    <dbReference type="NCBI Taxonomy" id="449393"/>
    <lineage>
        <taxon>unclassified sequences</taxon>
        <taxon>metagenomes</taxon>
        <taxon>ecological metagenomes</taxon>
    </lineage>
</organism>
<evidence type="ECO:0000313" key="1">
    <source>
        <dbReference type="EMBL" id="CAB4922452.1"/>
    </source>
</evidence>
<reference evidence="1" key="1">
    <citation type="submission" date="2020-05" db="EMBL/GenBank/DDBJ databases">
        <authorList>
            <person name="Chiriac C."/>
            <person name="Salcher M."/>
            <person name="Ghai R."/>
            <person name="Kavagutti S V."/>
        </authorList>
    </citation>
    <scope>NUCLEOTIDE SEQUENCE</scope>
</reference>
<dbReference type="AlphaFoldDB" id="A0A6J7HSG7"/>
<gene>
    <name evidence="1" type="ORF">UFOPK3662_00704</name>
</gene>
<proteinExistence type="predicted"/>
<name>A0A6J7HSG7_9ZZZZ</name>
<protein>
    <submittedName>
        <fullName evidence="1">Unannotated protein</fullName>
    </submittedName>
</protein>